<dbReference type="AlphaFoldDB" id="A0A6C2C234"/>
<evidence type="ECO:0000313" key="2">
    <source>
        <dbReference type="EMBL" id="TYC48004.1"/>
    </source>
</evidence>
<dbReference type="Proteomes" id="UP000371977">
    <property type="component" value="Unassembled WGS sequence"/>
</dbReference>
<proteinExistence type="predicted"/>
<reference evidence="2 3" key="1">
    <citation type="submission" date="2019-01" db="EMBL/GenBank/DDBJ databases">
        <title>Weissella sp. nov., a novel lactic acid bacterium isolated from animal feces.</title>
        <authorList>
            <person name="Wang L.-T."/>
        </authorList>
    </citation>
    <scope>NUCLEOTIDE SEQUENCE [LARGE SCALE GENOMIC DNA]</scope>
    <source>
        <strain evidence="2 3">8H-2</strain>
    </source>
</reference>
<evidence type="ECO:0000256" key="1">
    <source>
        <dbReference type="SAM" id="MobiDB-lite"/>
    </source>
</evidence>
<gene>
    <name evidence="2" type="ORF">ESZ50_10270</name>
</gene>
<evidence type="ECO:0000313" key="3">
    <source>
        <dbReference type="Proteomes" id="UP000371977"/>
    </source>
</evidence>
<feature type="region of interest" description="Disordered" evidence="1">
    <location>
        <begin position="190"/>
        <end position="212"/>
    </location>
</feature>
<dbReference type="EMBL" id="SDGZ01000025">
    <property type="protein sequence ID" value="TYC48004.1"/>
    <property type="molecule type" value="Genomic_DNA"/>
</dbReference>
<keyword evidence="3" id="KW-1185">Reference proteome</keyword>
<feature type="region of interest" description="Disordered" evidence="1">
    <location>
        <begin position="135"/>
        <end position="154"/>
    </location>
</feature>
<organism evidence="2 3">
    <name type="scientific">Weissella muntiaci</name>
    <dbReference type="NCBI Taxonomy" id="2508881"/>
    <lineage>
        <taxon>Bacteria</taxon>
        <taxon>Bacillati</taxon>
        <taxon>Bacillota</taxon>
        <taxon>Bacilli</taxon>
        <taxon>Lactobacillales</taxon>
        <taxon>Lactobacillaceae</taxon>
        <taxon>Weissella</taxon>
    </lineage>
</organism>
<accession>A0A6C2C234</accession>
<feature type="compositionally biased region" description="Polar residues" evidence="1">
    <location>
        <begin position="195"/>
        <end position="204"/>
    </location>
</feature>
<name>A0A6C2C234_9LACO</name>
<dbReference type="OrthoDB" id="2199968at2"/>
<dbReference type="RefSeq" id="WP_148623679.1">
    <property type="nucleotide sequence ID" value="NZ_SDGZ01000025.1"/>
</dbReference>
<protein>
    <submittedName>
        <fullName evidence="2">Uncharacterized protein</fullName>
    </submittedName>
</protein>
<sequence>MGIFSKKYNYELVNPVNFGEFDPKSAEELISIIESESYRLEDSNQKGSVVAAKSLANKRKEIFVAIKVDLPLSPGTDIDELLSDLYSKKYVPFDEKIFDDGPVFVKPQEPHDKNKASQQDVEPDMPEEMKALLAQSKGGSNAPAPTEKVPEQTGNSELEAMREMMKTQQEMMKAQDEKINRLTRELVDREVEETPVSSETQPITESAPESLASTVVVDPVETKTDTEITSEETAPGHSVEAKSATVDLRGIVKQTSSAISASLLSYVAAEKTRIATEMRQLDKRHLIEPEVKARLEKQKHDTIKSLTQENDTQKSAAITEENTRHEAKLSEIDQHFAAELKSDVKSATDQLAKQATQEIDSEYKKQTAQLDSILKGKTDELQMLQREVNEGLHNGLEEALNDFNTDHEQVIKDVESQRVGDNVVTMHA</sequence>
<comment type="caution">
    <text evidence="2">The sequence shown here is derived from an EMBL/GenBank/DDBJ whole genome shotgun (WGS) entry which is preliminary data.</text>
</comment>